<feature type="chain" id="PRO_5039122871" evidence="4">
    <location>
        <begin position="20"/>
        <end position="432"/>
    </location>
</feature>
<evidence type="ECO:0000256" key="1">
    <source>
        <dbReference type="ARBA" id="ARBA00008520"/>
    </source>
</evidence>
<organism evidence="5 6">
    <name type="scientific">Bifidobacterium adolescentis JCM 15918</name>
    <dbReference type="NCBI Taxonomy" id="1437612"/>
    <lineage>
        <taxon>Bacteria</taxon>
        <taxon>Bacillati</taxon>
        <taxon>Actinomycetota</taxon>
        <taxon>Actinomycetes</taxon>
        <taxon>Bifidobacteriales</taxon>
        <taxon>Bifidobacteriaceae</taxon>
        <taxon>Bifidobacterium</taxon>
    </lineage>
</organism>
<name>A0A087DJE6_BIFAD</name>
<gene>
    <name evidence="5" type="ORF">BSTER_1947</name>
</gene>
<dbReference type="PANTHER" id="PTHR30061">
    <property type="entry name" value="MALTOSE-BINDING PERIPLASMIC PROTEIN"/>
    <property type="match status" value="1"/>
</dbReference>
<dbReference type="GO" id="GO:0042956">
    <property type="term" value="P:maltodextrin transmembrane transport"/>
    <property type="evidence" value="ECO:0007669"/>
    <property type="project" value="TreeGrafter"/>
</dbReference>
<evidence type="ECO:0000256" key="3">
    <source>
        <dbReference type="ARBA" id="ARBA00022729"/>
    </source>
</evidence>
<evidence type="ECO:0000256" key="2">
    <source>
        <dbReference type="ARBA" id="ARBA00022448"/>
    </source>
</evidence>
<comment type="similarity">
    <text evidence="1">Belongs to the bacterial solute-binding protein 1 family.</text>
</comment>
<evidence type="ECO:0000313" key="5">
    <source>
        <dbReference type="EMBL" id="KFI95646.1"/>
    </source>
</evidence>
<dbReference type="Proteomes" id="UP000029091">
    <property type="component" value="Unassembled WGS sequence"/>
</dbReference>
<dbReference type="GO" id="GO:0015768">
    <property type="term" value="P:maltose transport"/>
    <property type="evidence" value="ECO:0007669"/>
    <property type="project" value="TreeGrafter"/>
</dbReference>
<dbReference type="Pfam" id="PF01547">
    <property type="entry name" value="SBP_bac_1"/>
    <property type="match status" value="1"/>
</dbReference>
<sequence>MRKPFFKAVVAGMASVAMIAGMSACGRSANNADSDSDAVKTIDSSKATGDLTIWAMGNEGDLLGDFVKGFEKENPDVKVKVTAIPWSSAHDKLQTAIAAGNGPDLAQMGTTWMADFSNSFSTVPDNLDMSDFSDGSRATGQVDGKQLGVPWYIDTRVLYYRTDIAEMAGWNKAPKTWNELKQMAKDMQKVDGVKYGMNLNPSGTDAFLGTLPFSYSAGASLTNKEQTKWTFEDTGIKKGLNFTTSLYKDGVANVNADVSSGADIANFVSGDTPMMLQGPTAVSQINELGGDGFESKYATVILPSMNESSGPATSFVGGSNLVTFKDSKNKQSAWKFIQWASKPEVQVEWYKKSSDLPASQKAWDEDALSGNDKLSAFGDQLKNTMAPPALSTWAQVSSAADRILEQINKGQVSVDEGLKNLQSEADSIGTGN</sequence>
<dbReference type="SUPFAM" id="SSF53850">
    <property type="entry name" value="Periplasmic binding protein-like II"/>
    <property type="match status" value="1"/>
</dbReference>
<keyword evidence="3 4" id="KW-0732">Signal</keyword>
<evidence type="ECO:0000256" key="4">
    <source>
        <dbReference type="SAM" id="SignalP"/>
    </source>
</evidence>
<comment type="caution">
    <text evidence="5">The sequence shown here is derived from an EMBL/GenBank/DDBJ whole genome shotgun (WGS) entry which is preliminary data.</text>
</comment>
<dbReference type="AlphaFoldDB" id="A0A087DJE6"/>
<keyword evidence="2" id="KW-0813">Transport</keyword>
<dbReference type="PANTHER" id="PTHR30061:SF50">
    <property type="entry name" value="MALTOSE_MALTODEXTRIN-BINDING PERIPLASMIC PROTEIN"/>
    <property type="match status" value="1"/>
</dbReference>
<dbReference type="PROSITE" id="PS51257">
    <property type="entry name" value="PROKAR_LIPOPROTEIN"/>
    <property type="match status" value="1"/>
</dbReference>
<dbReference type="GO" id="GO:1901982">
    <property type="term" value="F:maltose binding"/>
    <property type="evidence" value="ECO:0007669"/>
    <property type="project" value="TreeGrafter"/>
</dbReference>
<protein>
    <submittedName>
        <fullName evidence="5">Sugar ABC transporter binding protein</fullName>
    </submittedName>
</protein>
<dbReference type="EMBL" id="JGZQ01000010">
    <property type="protein sequence ID" value="KFI95646.1"/>
    <property type="molecule type" value="Genomic_DNA"/>
</dbReference>
<proteinExistence type="inferred from homology"/>
<evidence type="ECO:0000313" key="6">
    <source>
        <dbReference type="Proteomes" id="UP000029091"/>
    </source>
</evidence>
<dbReference type="Gene3D" id="3.40.190.10">
    <property type="entry name" value="Periplasmic binding protein-like II"/>
    <property type="match status" value="2"/>
</dbReference>
<feature type="signal peptide" evidence="4">
    <location>
        <begin position="1"/>
        <end position="19"/>
    </location>
</feature>
<dbReference type="GO" id="GO:0055052">
    <property type="term" value="C:ATP-binding cassette (ABC) transporter complex, substrate-binding subunit-containing"/>
    <property type="evidence" value="ECO:0007669"/>
    <property type="project" value="TreeGrafter"/>
</dbReference>
<accession>A0A087DJE6</accession>
<dbReference type="InterPro" id="IPR006059">
    <property type="entry name" value="SBP"/>
</dbReference>
<reference evidence="5 6" key="1">
    <citation type="submission" date="2014-03" db="EMBL/GenBank/DDBJ databases">
        <title>Genomics of Bifidobacteria.</title>
        <authorList>
            <person name="Ventura M."/>
            <person name="Milani C."/>
            <person name="Lugli G.A."/>
        </authorList>
    </citation>
    <scope>NUCLEOTIDE SEQUENCE [LARGE SCALE GENOMIC DNA]</scope>
    <source>
        <strain evidence="6">JCM 15918</strain>
    </source>
</reference>
<dbReference type="RefSeq" id="WP_033500378.1">
    <property type="nucleotide sequence ID" value="NZ_JDUX01000021.1"/>
</dbReference>